<dbReference type="VEuPathDB" id="VectorBase:ISCI008856"/>
<protein>
    <submittedName>
        <fullName evidence="1 2">Uncharacterized protein</fullName>
    </submittedName>
</protein>
<dbReference type="PaxDb" id="6945-B7PYS8"/>
<dbReference type="Proteomes" id="UP000001555">
    <property type="component" value="Unassembled WGS sequence"/>
</dbReference>
<dbReference type="HOGENOM" id="CLU_2998769_0_0_1"/>
<dbReference type="VEuPathDB" id="VectorBase:ISCW008856"/>
<proteinExistence type="predicted"/>
<accession>B7PYS8</accession>
<dbReference type="EMBL" id="DS821790">
    <property type="protein sequence ID" value="EEC11750.1"/>
    <property type="molecule type" value="Genomic_DNA"/>
</dbReference>
<dbReference type="EnsemblMetazoa" id="ISCW008856-RA">
    <property type="protein sequence ID" value="ISCW008856-PA"/>
    <property type="gene ID" value="ISCW008856"/>
</dbReference>
<gene>
    <name evidence="1" type="ORF">IscW_ISCW008856</name>
</gene>
<dbReference type="AlphaFoldDB" id="B7PYS8"/>
<evidence type="ECO:0000313" key="1">
    <source>
        <dbReference type="EMBL" id="EEC11750.1"/>
    </source>
</evidence>
<organism>
    <name type="scientific">Ixodes scapularis</name>
    <name type="common">Black-legged tick</name>
    <name type="synonym">Deer tick</name>
    <dbReference type="NCBI Taxonomy" id="6945"/>
    <lineage>
        <taxon>Eukaryota</taxon>
        <taxon>Metazoa</taxon>
        <taxon>Ecdysozoa</taxon>
        <taxon>Arthropoda</taxon>
        <taxon>Chelicerata</taxon>
        <taxon>Arachnida</taxon>
        <taxon>Acari</taxon>
        <taxon>Parasitiformes</taxon>
        <taxon>Ixodida</taxon>
        <taxon>Ixodoidea</taxon>
        <taxon>Ixodidae</taxon>
        <taxon>Ixodinae</taxon>
        <taxon>Ixodes</taxon>
    </lineage>
</organism>
<reference evidence="1 3" key="1">
    <citation type="submission" date="2008-03" db="EMBL/GenBank/DDBJ databases">
        <title>Annotation of Ixodes scapularis.</title>
        <authorList>
            <consortium name="Ixodes scapularis Genome Project Consortium"/>
            <person name="Caler E."/>
            <person name="Hannick L.I."/>
            <person name="Bidwell S."/>
            <person name="Joardar V."/>
            <person name="Thiagarajan M."/>
            <person name="Amedeo P."/>
            <person name="Galinsky K.J."/>
            <person name="Schobel S."/>
            <person name="Inman J."/>
            <person name="Hostetler J."/>
            <person name="Miller J."/>
            <person name="Hammond M."/>
            <person name="Megy K."/>
            <person name="Lawson D."/>
            <person name="Kodira C."/>
            <person name="Sutton G."/>
            <person name="Meyer J."/>
            <person name="Hill C.A."/>
            <person name="Birren B."/>
            <person name="Nene V."/>
            <person name="Collins F."/>
            <person name="Alarcon-Chaidez F."/>
            <person name="Wikel S."/>
            <person name="Strausberg R."/>
        </authorList>
    </citation>
    <scope>NUCLEOTIDE SEQUENCE [LARGE SCALE GENOMIC DNA]</scope>
    <source>
        <strain evidence="3">Wikel</strain>
        <strain evidence="1">Wikel colony</strain>
    </source>
</reference>
<evidence type="ECO:0000313" key="3">
    <source>
        <dbReference type="Proteomes" id="UP000001555"/>
    </source>
</evidence>
<reference evidence="2" key="2">
    <citation type="submission" date="2020-05" db="UniProtKB">
        <authorList>
            <consortium name="EnsemblMetazoa"/>
        </authorList>
    </citation>
    <scope>IDENTIFICATION</scope>
    <source>
        <strain evidence="2">wikel</strain>
    </source>
</reference>
<dbReference type="EMBL" id="ABJB010514213">
    <property type="status" value="NOT_ANNOTATED_CDS"/>
    <property type="molecule type" value="Genomic_DNA"/>
</dbReference>
<keyword evidence="3" id="KW-1185">Reference proteome</keyword>
<evidence type="ECO:0000313" key="2">
    <source>
        <dbReference type="EnsemblMetazoa" id="ISCW008856-PA"/>
    </source>
</evidence>
<name>B7PYS8_IXOSC</name>
<dbReference type="InParanoid" id="B7PYS8"/>
<sequence>MHSSIHFSCTVKFVFNGPVTSCCTTVHRIHFVAILDCRCDLLSVQWRHWPQSRPLEI</sequence>